<dbReference type="Proteomes" id="UP001589833">
    <property type="component" value="Unassembled WGS sequence"/>
</dbReference>
<organism evidence="7 8">
    <name type="scientific">Halalkalibacter alkalisediminis</name>
    <dbReference type="NCBI Taxonomy" id="935616"/>
    <lineage>
        <taxon>Bacteria</taxon>
        <taxon>Bacillati</taxon>
        <taxon>Bacillota</taxon>
        <taxon>Bacilli</taxon>
        <taxon>Bacillales</taxon>
        <taxon>Bacillaceae</taxon>
        <taxon>Halalkalibacter</taxon>
    </lineage>
</organism>
<feature type="transmembrane region" description="Helical" evidence="6">
    <location>
        <begin position="93"/>
        <end position="117"/>
    </location>
</feature>
<feature type="transmembrane region" description="Helical" evidence="6">
    <location>
        <begin position="298"/>
        <end position="317"/>
    </location>
</feature>
<evidence type="ECO:0000313" key="8">
    <source>
        <dbReference type="Proteomes" id="UP001589833"/>
    </source>
</evidence>
<feature type="transmembrane region" description="Helical" evidence="6">
    <location>
        <begin position="152"/>
        <end position="168"/>
    </location>
</feature>
<evidence type="ECO:0000256" key="1">
    <source>
        <dbReference type="ARBA" id="ARBA00004651"/>
    </source>
</evidence>
<keyword evidence="8" id="KW-1185">Reference proteome</keyword>
<name>A0ABV6NC70_9BACI</name>
<gene>
    <name evidence="7" type="ORF">ACFFH4_04930</name>
</gene>
<dbReference type="InterPro" id="IPR018385">
    <property type="entry name" value="C4_dicarb_anaerob_car-like"/>
</dbReference>
<feature type="transmembrane region" description="Helical" evidence="6">
    <location>
        <begin position="129"/>
        <end position="146"/>
    </location>
</feature>
<evidence type="ECO:0000313" key="7">
    <source>
        <dbReference type="EMBL" id="MFC0558391.1"/>
    </source>
</evidence>
<evidence type="ECO:0000256" key="2">
    <source>
        <dbReference type="ARBA" id="ARBA00022475"/>
    </source>
</evidence>
<dbReference type="PANTHER" id="PTHR43652">
    <property type="entry name" value="BASIC AMINO ACID ANTIPORTER YFCC-RELATED"/>
    <property type="match status" value="1"/>
</dbReference>
<feature type="transmembrane region" description="Helical" evidence="6">
    <location>
        <begin position="210"/>
        <end position="229"/>
    </location>
</feature>
<dbReference type="Pfam" id="PF03606">
    <property type="entry name" value="DcuC"/>
    <property type="match status" value="1"/>
</dbReference>
<dbReference type="RefSeq" id="WP_273840936.1">
    <property type="nucleotide sequence ID" value="NZ_JAQQWT010000003.1"/>
</dbReference>
<feature type="transmembrane region" description="Helical" evidence="6">
    <location>
        <begin position="269"/>
        <end position="292"/>
    </location>
</feature>
<feature type="transmembrane region" description="Helical" evidence="6">
    <location>
        <begin position="175"/>
        <end position="198"/>
    </location>
</feature>
<dbReference type="InterPro" id="IPR051679">
    <property type="entry name" value="DASS-Related_Transporters"/>
</dbReference>
<reference evidence="7 8" key="1">
    <citation type="submission" date="2024-09" db="EMBL/GenBank/DDBJ databases">
        <authorList>
            <person name="Sun Q."/>
            <person name="Mori K."/>
        </authorList>
    </citation>
    <scope>NUCLEOTIDE SEQUENCE [LARGE SCALE GENOMIC DNA]</scope>
    <source>
        <strain evidence="7 8">NCAIM B.02301</strain>
    </source>
</reference>
<evidence type="ECO:0000256" key="3">
    <source>
        <dbReference type="ARBA" id="ARBA00022692"/>
    </source>
</evidence>
<accession>A0ABV6NC70</accession>
<dbReference type="PANTHER" id="PTHR43652:SF2">
    <property type="entry name" value="BASIC AMINO ACID ANTIPORTER YFCC-RELATED"/>
    <property type="match status" value="1"/>
</dbReference>
<keyword evidence="4 6" id="KW-1133">Transmembrane helix</keyword>
<keyword evidence="3 6" id="KW-0812">Transmembrane</keyword>
<sequence>MEKALRNEVNQDVKLKPEKKWKLPHVYVILFSLLLMVYIATLLVPKGQFEREEGPTGALLIVPGTFQYIESANLTLFDLIFAIPTGMVQAGEIIFGGFMIGALFVIIERTGLLSLIIQLIIRIFSENRILVIPVLMIPMALFTAFTGVMELALIYVPIMIPLILKMGYDRLTATAMVLVSTGAGFSVALTAPATVGLAQTLAELPLYSGIQFRSVILATVLLIGIWYVWRYARKIEKNPSLGLLYGDGIDHQYMDEEEKEVRKATKKDLLAIVFLIVGMGVMIYGLLNWGWYFIQIGGWYALMSIVLGLICGLNSSAIAESFNEGFKKMIVAVVVIGLSRSISVILQEGNILDTIVHGVSEVLSGMPTALTAVGMMVVQGLFNFFVGSGSGQAMITMPIMNGLFIY</sequence>
<dbReference type="EMBL" id="JBHLTR010000004">
    <property type="protein sequence ID" value="MFC0558391.1"/>
    <property type="molecule type" value="Genomic_DNA"/>
</dbReference>
<evidence type="ECO:0000256" key="5">
    <source>
        <dbReference type="ARBA" id="ARBA00023136"/>
    </source>
</evidence>
<feature type="transmembrane region" description="Helical" evidence="6">
    <location>
        <begin position="25"/>
        <end position="45"/>
    </location>
</feature>
<evidence type="ECO:0000256" key="6">
    <source>
        <dbReference type="SAM" id="Phobius"/>
    </source>
</evidence>
<feature type="transmembrane region" description="Helical" evidence="6">
    <location>
        <begin position="366"/>
        <end position="386"/>
    </location>
</feature>
<comment type="caution">
    <text evidence="7">The sequence shown here is derived from an EMBL/GenBank/DDBJ whole genome shotgun (WGS) entry which is preliminary data.</text>
</comment>
<feature type="transmembrane region" description="Helical" evidence="6">
    <location>
        <begin position="329"/>
        <end position="346"/>
    </location>
</feature>
<evidence type="ECO:0000256" key="4">
    <source>
        <dbReference type="ARBA" id="ARBA00022989"/>
    </source>
</evidence>
<proteinExistence type="predicted"/>
<keyword evidence="2" id="KW-1003">Cell membrane</keyword>
<protein>
    <submittedName>
        <fullName evidence="7">YfcC family protein</fullName>
    </submittedName>
</protein>
<comment type="subcellular location">
    <subcellularLocation>
        <location evidence="1">Cell membrane</location>
        <topology evidence="1">Multi-pass membrane protein</topology>
    </subcellularLocation>
</comment>
<keyword evidence="5 6" id="KW-0472">Membrane</keyword>